<keyword evidence="2" id="KW-1185">Reference proteome</keyword>
<proteinExistence type="predicted"/>
<name>A0A0K1Q685_9BACT</name>
<evidence type="ECO:0000313" key="1">
    <source>
        <dbReference type="EMBL" id="AKV01341.1"/>
    </source>
</evidence>
<dbReference type="Proteomes" id="UP000064967">
    <property type="component" value="Chromosome"/>
</dbReference>
<dbReference type="AlphaFoldDB" id="A0A0K1Q685"/>
<evidence type="ECO:0000313" key="2">
    <source>
        <dbReference type="Proteomes" id="UP000064967"/>
    </source>
</evidence>
<reference evidence="1 2" key="1">
    <citation type="submission" date="2015-08" db="EMBL/GenBank/DDBJ databases">
        <authorList>
            <person name="Babu N.S."/>
            <person name="Beckwith C.J."/>
            <person name="Beseler K.G."/>
            <person name="Brison A."/>
            <person name="Carone J.V."/>
            <person name="Caskin T.P."/>
            <person name="Diamond M."/>
            <person name="Durham M.E."/>
            <person name="Foxe J.M."/>
            <person name="Go M."/>
            <person name="Henderson B.A."/>
            <person name="Jones I.B."/>
            <person name="McGettigan J.A."/>
            <person name="Micheletti S.J."/>
            <person name="Nasrallah M.E."/>
            <person name="Ortiz D."/>
            <person name="Piller C.R."/>
            <person name="Privatt S.R."/>
            <person name="Schneider S.L."/>
            <person name="Sharp S."/>
            <person name="Smith T.C."/>
            <person name="Stanton J.D."/>
            <person name="Ullery H.E."/>
            <person name="Wilson R.J."/>
            <person name="Serrano M.G."/>
            <person name="Buck G."/>
            <person name="Lee V."/>
            <person name="Wang Y."/>
            <person name="Carvalho R."/>
            <person name="Voegtly L."/>
            <person name="Shi R."/>
            <person name="Duckworth R."/>
            <person name="Johnson A."/>
            <person name="Loviza R."/>
            <person name="Walstead R."/>
            <person name="Shah Z."/>
            <person name="Kiflezghi M."/>
            <person name="Wade K."/>
            <person name="Ball S.L."/>
            <person name="Bradley K.W."/>
            <person name="Asai D.J."/>
            <person name="Bowman C.A."/>
            <person name="Russell D.A."/>
            <person name="Pope W.H."/>
            <person name="Jacobs-Sera D."/>
            <person name="Hendrix R.W."/>
            <person name="Hatfull G.F."/>
        </authorList>
    </citation>
    <scope>NUCLEOTIDE SEQUENCE [LARGE SCALE GENOMIC DNA]</scope>
    <source>
        <strain evidence="1 2">DSM 27648</strain>
    </source>
</reference>
<protein>
    <recommendedName>
        <fullName evidence="3">Type IV fimbrial biogenesis protein PilY1</fullName>
    </recommendedName>
</protein>
<sequence>MSLTGLLNACAGDEGAVLVEHDASVPLTVDAAQADAASDGDAAPCTDCEYFPEECSADALCPNGPFGTNGGLDARTQINAIVGRSERDVWVAGALGAVAHFDGVSWTRSDIGQQKSVHALWLRDSAEVAVVSLTELYARGIEVPDAGAPSAGGWLPVEQTVHSWDYFSWKRALVSAFSAPGAAWLWGATENICESNGCAGNRTAGVWRVRASDSGTFELSDAIDWELCKEIWCGDMTSVHGSSANDLWAVGHAGAALHITNAESDTPDVRAFNSQTSDSLHGVWAASGSEAWAVGAKGIVRHYTGHSVTWDIVSDIPTVNDLHAIWGSSPSDIWAVGDAATVLHYDGKSWSRMKIAGLGTRRPKLTAVWMPSPGHVWIGGQGVVLSLGGKP</sequence>
<accession>A0A0K1Q685</accession>
<dbReference type="EMBL" id="CP012333">
    <property type="protein sequence ID" value="AKV01341.1"/>
    <property type="molecule type" value="Genomic_DNA"/>
</dbReference>
<organism evidence="1 2">
    <name type="scientific">Labilithrix luteola</name>
    <dbReference type="NCBI Taxonomy" id="1391654"/>
    <lineage>
        <taxon>Bacteria</taxon>
        <taxon>Pseudomonadati</taxon>
        <taxon>Myxococcota</taxon>
        <taxon>Polyangia</taxon>
        <taxon>Polyangiales</taxon>
        <taxon>Labilitrichaceae</taxon>
        <taxon>Labilithrix</taxon>
    </lineage>
</organism>
<evidence type="ECO:0008006" key="3">
    <source>
        <dbReference type="Google" id="ProtNLM"/>
    </source>
</evidence>
<gene>
    <name evidence="1" type="ORF">AKJ09_08004</name>
</gene>
<dbReference type="KEGG" id="llu:AKJ09_08004"/>
<dbReference type="STRING" id="1391654.AKJ09_08004"/>